<comment type="caution">
    <text evidence="1">The sequence shown here is derived from an EMBL/GenBank/DDBJ whole genome shotgun (WGS) entry which is preliminary data.</text>
</comment>
<evidence type="ECO:0000313" key="2">
    <source>
        <dbReference type="Proteomes" id="UP001152320"/>
    </source>
</evidence>
<dbReference type="EMBL" id="JAIZAY010000019">
    <property type="protein sequence ID" value="KAJ8023495.1"/>
    <property type="molecule type" value="Genomic_DNA"/>
</dbReference>
<gene>
    <name evidence="1" type="ORF">HOLleu_35953</name>
</gene>
<name>A0A9Q1BEB8_HOLLE</name>
<sequence length="168" mass="19212">MFYERSRGDIPKTNFLYPYIPVDEISMNDYGAIVRDGSDEFKLSFNQPSTSCKPPSSIVKEEFEKFALSDFQFGLPAPDFSFCDRHSFASRFCANAERIKCDVKRYAPNICMKWTSRDIQHCATTVEIEKITSGFRDIILVGDDPINILASESNHYNSSVTLKYPCQE</sequence>
<proteinExistence type="predicted"/>
<protein>
    <submittedName>
        <fullName evidence="1">Uncharacterized protein</fullName>
    </submittedName>
</protein>
<organism evidence="1 2">
    <name type="scientific">Holothuria leucospilota</name>
    <name type="common">Black long sea cucumber</name>
    <name type="synonym">Mertensiothuria leucospilota</name>
    <dbReference type="NCBI Taxonomy" id="206669"/>
    <lineage>
        <taxon>Eukaryota</taxon>
        <taxon>Metazoa</taxon>
        <taxon>Echinodermata</taxon>
        <taxon>Eleutherozoa</taxon>
        <taxon>Echinozoa</taxon>
        <taxon>Holothuroidea</taxon>
        <taxon>Aspidochirotacea</taxon>
        <taxon>Aspidochirotida</taxon>
        <taxon>Holothuriidae</taxon>
        <taxon>Holothuria</taxon>
    </lineage>
</organism>
<accession>A0A9Q1BEB8</accession>
<evidence type="ECO:0000313" key="1">
    <source>
        <dbReference type="EMBL" id="KAJ8023495.1"/>
    </source>
</evidence>
<dbReference type="AlphaFoldDB" id="A0A9Q1BEB8"/>
<reference evidence="1" key="1">
    <citation type="submission" date="2021-10" db="EMBL/GenBank/DDBJ databases">
        <title>Tropical sea cucumber genome reveals ecological adaptation and Cuvierian tubules defense mechanism.</title>
        <authorList>
            <person name="Chen T."/>
        </authorList>
    </citation>
    <scope>NUCLEOTIDE SEQUENCE</scope>
    <source>
        <strain evidence="1">Nanhai2018</strain>
        <tissue evidence="1">Muscle</tissue>
    </source>
</reference>
<keyword evidence="2" id="KW-1185">Reference proteome</keyword>
<dbReference type="Proteomes" id="UP001152320">
    <property type="component" value="Chromosome 19"/>
</dbReference>